<dbReference type="OrthoDB" id="9806334at2"/>
<dbReference type="InterPro" id="IPR001647">
    <property type="entry name" value="HTH_TetR"/>
</dbReference>
<dbReference type="KEGG" id="pste:PSTEL_03875"/>
<dbReference type="PANTHER" id="PTHR30055:SF234">
    <property type="entry name" value="HTH-TYPE TRANSCRIPTIONAL REGULATOR BETI"/>
    <property type="match status" value="1"/>
</dbReference>
<dbReference type="InterPro" id="IPR041479">
    <property type="entry name" value="TetR_CgmR_C"/>
</dbReference>
<dbReference type="SUPFAM" id="SSF48498">
    <property type="entry name" value="Tetracyclin repressor-like, C-terminal domain"/>
    <property type="match status" value="1"/>
</dbReference>
<evidence type="ECO:0000256" key="1">
    <source>
        <dbReference type="ARBA" id="ARBA00023015"/>
    </source>
</evidence>
<protein>
    <submittedName>
        <fullName evidence="6">Transcriptional regulator</fullName>
    </submittedName>
</protein>
<accession>A0A089LQJ4</accession>
<dbReference type="Pfam" id="PF17937">
    <property type="entry name" value="TetR_C_28"/>
    <property type="match status" value="1"/>
</dbReference>
<sequence length="181" mass="20520">MSTIGRQSKRELILKATAVLVKEEGVERLTLEAVAKKAGISKGGLLYHFPNKEKLIISMVEQLSEQFVRDLNERVEKDELDRGKWSRAYAGASFEDCESELTAALYAALFTNPEMLAKMRDEYSVIQQKMENDGLDPVLATIVRLAADGLWYAERFGLAPPGEELRKRVLEELKRWTKEGK</sequence>
<keyword evidence="1" id="KW-0805">Transcription regulation</keyword>
<dbReference type="PANTHER" id="PTHR30055">
    <property type="entry name" value="HTH-TYPE TRANSCRIPTIONAL REGULATOR RUTR"/>
    <property type="match status" value="1"/>
</dbReference>
<evidence type="ECO:0000313" key="7">
    <source>
        <dbReference type="Proteomes" id="UP000029507"/>
    </source>
</evidence>
<dbReference type="SUPFAM" id="SSF46689">
    <property type="entry name" value="Homeodomain-like"/>
    <property type="match status" value="1"/>
</dbReference>
<proteinExistence type="predicted"/>
<name>A0A089LQJ4_9BACL</name>
<dbReference type="PROSITE" id="PS50977">
    <property type="entry name" value="HTH_TETR_2"/>
    <property type="match status" value="1"/>
</dbReference>
<dbReference type="GO" id="GO:0003700">
    <property type="term" value="F:DNA-binding transcription factor activity"/>
    <property type="evidence" value="ECO:0007669"/>
    <property type="project" value="TreeGrafter"/>
</dbReference>
<dbReference type="RefSeq" id="WP_038693552.1">
    <property type="nucleotide sequence ID" value="NZ_CP009286.1"/>
</dbReference>
<dbReference type="Gene3D" id="1.10.357.10">
    <property type="entry name" value="Tetracycline Repressor, domain 2"/>
    <property type="match status" value="1"/>
</dbReference>
<dbReference type="HOGENOM" id="CLU_091687_2_1_9"/>
<dbReference type="Pfam" id="PF00440">
    <property type="entry name" value="TetR_N"/>
    <property type="match status" value="1"/>
</dbReference>
<dbReference type="Proteomes" id="UP000029507">
    <property type="component" value="Chromosome"/>
</dbReference>
<dbReference type="InterPro" id="IPR050109">
    <property type="entry name" value="HTH-type_TetR-like_transc_reg"/>
</dbReference>
<evidence type="ECO:0000256" key="4">
    <source>
        <dbReference type="PROSITE-ProRule" id="PRU00335"/>
    </source>
</evidence>
<dbReference type="EMBL" id="CP009286">
    <property type="protein sequence ID" value="AIQ62365.1"/>
    <property type="molecule type" value="Genomic_DNA"/>
</dbReference>
<dbReference type="AlphaFoldDB" id="A0A089LQJ4"/>
<evidence type="ECO:0000256" key="2">
    <source>
        <dbReference type="ARBA" id="ARBA00023125"/>
    </source>
</evidence>
<keyword evidence="2 4" id="KW-0238">DNA-binding</keyword>
<evidence type="ECO:0000313" key="6">
    <source>
        <dbReference type="EMBL" id="AIQ62365.1"/>
    </source>
</evidence>
<gene>
    <name evidence="6" type="ORF">PSTEL_03875</name>
</gene>
<dbReference type="GO" id="GO:0000976">
    <property type="term" value="F:transcription cis-regulatory region binding"/>
    <property type="evidence" value="ECO:0007669"/>
    <property type="project" value="TreeGrafter"/>
</dbReference>
<evidence type="ECO:0000259" key="5">
    <source>
        <dbReference type="PROSITE" id="PS50977"/>
    </source>
</evidence>
<dbReference type="PRINTS" id="PR00455">
    <property type="entry name" value="HTHTETR"/>
</dbReference>
<dbReference type="InterPro" id="IPR036271">
    <property type="entry name" value="Tet_transcr_reg_TetR-rel_C_sf"/>
</dbReference>
<keyword evidence="3" id="KW-0804">Transcription</keyword>
<organism evidence="6 7">
    <name type="scientific">Paenibacillus stellifer</name>
    <dbReference type="NCBI Taxonomy" id="169760"/>
    <lineage>
        <taxon>Bacteria</taxon>
        <taxon>Bacillati</taxon>
        <taxon>Bacillota</taxon>
        <taxon>Bacilli</taxon>
        <taxon>Bacillales</taxon>
        <taxon>Paenibacillaceae</taxon>
        <taxon>Paenibacillus</taxon>
    </lineage>
</organism>
<reference evidence="6 7" key="1">
    <citation type="submission" date="2014-08" db="EMBL/GenBank/DDBJ databases">
        <title>Comparative genomics of the Paenibacillus odorifer group.</title>
        <authorList>
            <person name="den Bakker H.C."/>
            <person name="Tsai Y.-C."/>
            <person name="Martin N."/>
            <person name="Korlach J."/>
            <person name="Wiedmann M."/>
        </authorList>
    </citation>
    <scope>NUCLEOTIDE SEQUENCE [LARGE SCALE GENOMIC DNA]</scope>
    <source>
        <strain evidence="6 7">DSM 14472</strain>
    </source>
</reference>
<keyword evidence="7" id="KW-1185">Reference proteome</keyword>
<feature type="domain" description="HTH tetR-type" evidence="5">
    <location>
        <begin position="7"/>
        <end position="67"/>
    </location>
</feature>
<dbReference type="InterPro" id="IPR009057">
    <property type="entry name" value="Homeodomain-like_sf"/>
</dbReference>
<evidence type="ECO:0000256" key="3">
    <source>
        <dbReference type="ARBA" id="ARBA00023163"/>
    </source>
</evidence>
<dbReference type="STRING" id="169760.PSTEL_03875"/>
<feature type="DNA-binding region" description="H-T-H motif" evidence="4">
    <location>
        <begin position="30"/>
        <end position="49"/>
    </location>
</feature>